<dbReference type="OrthoDB" id="5298826at2"/>
<dbReference type="Pfam" id="PF00580">
    <property type="entry name" value="UvrD-helicase"/>
    <property type="match status" value="1"/>
</dbReference>
<dbReference type="GO" id="GO:0005524">
    <property type="term" value="F:ATP binding"/>
    <property type="evidence" value="ECO:0007669"/>
    <property type="project" value="UniProtKB-UniRule"/>
</dbReference>
<dbReference type="PROSITE" id="PS51198">
    <property type="entry name" value="UVRD_HELICASE_ATP_BIND"/>
    <property type="match status" value="1"/>
</dbReference>
<dbReference type="PANTHER" id="PTHR11070">
    <property type="entry name" value="UVRD / RECB / PCRA DNA HELICASE FAMILY MEMBER"/>
    <property type="match status" value="1"/>
</dbReference>
<keyword evidence="3 5" id="KW-0347">Helicase</keyword>
<dbReference type="EMBL" id="PYMH01000001">
    <property type="protein sequence ID" value="PSU36199.1"/>
    <property type="molecule type" value="Genomic_DNA"/>
</dbReference>
<dbReference type="GO" id="GO:0003677">
    <property type="term" value="F:DNA binding"/>
    <property type="evidence" value="ECO:0007669"/>
    <property type="project" value="InterPro"/>
</dbReference>
<dbReference type="InterPro" id="IPR014016">
    <property type="entry name" value="UvrD-like_ATP-bd"/>
</dbReference>
<dbReference type="GO" id="GO:0000725">
    <property type="term" value="P:recombinational repair"/>
    <property type="evidence" value="ECO:0007669"/>
    <property type="project" value="TreeGrafter"/>
</dbReference>
<dbReference type="AlphaFoldDB" id="A0A2T3J4I5"/>
<dbReference type="GO" id="GO:0043138">
    <property type="term" value="F:3'-5' DNA helicase activity"/>
    <property type="evidence" value="ECO:0007669"/>
    <property type="project" value="TreeGrafter"/>
</dbReference>
<dbReference type="InterPro" id="IPR000212">
    <property type="entry name" value="DNA_helicase_UvrD/REP"/>
</dbReference>
<evidence type="ECO:0000256" key="2">
    <source>
        <dbReference type="ARBA" id="ARBA00022801"/>
    </source>
</evidence>
<dbReference type="GO" id="GO:0016787">
    <property type="term" value="F:hydrolase activity"/>
    <property type="evidence" value="ECO:0007669"/>
    <property type="project" value="UniProtKB-UniRule"/>
</dbReference>
<feature type="binding site" evidence="5">
    <location>
        <begin position="208"/>
        <end position="215"/>
    </location>
    <ligand>
        <name>ATP</name>
        <dbReference type="ChEBI" id="CHEBI:30616"/>
    </ligand>
</feature>
<keyword evidence="8" id="KW-1185">Reference proteome</keyword>
<keyword evidence="1 5" id="KW-0547">Nucleotide-binding</keyword>
<keyword evidence="4 5" id="KW-0067">ATP-binding</keyword>
<sequence length="410" mass="47401">MSQKIVKSRFNLLGKCQSVVYDDKSLVIEYKSSTRTVDYSDILGFCTIERSLLGHRLEITTDDGVIQVGGLSHFKSRPHFDAINLAISKMIESRIHNTYSEFSKFVNRRYLRESKVHELQSIIEPMVLLFNRNNESWKQHVPDEPFRKMKKLSEFYPISNSAEFLRDHHVQKVLSSRQSFYDTIESNPLTEEQRLSVVQDDDFNMVLAAAGTGKTSVMVAKTTDIIQRQLAKPEEVMVLAYGSKAAEELKERSKERLKAANINFNLDKQISTFHSRGYQIIAQAQNMSVEEFRKLRMSRLVKDGARLEFINNWLVTFIEESDENLNAFIDTVYYAYNPLLSESEEAHQEALKGKKYITLNGVEVKGYQEVLIGNWLFRNGINYMYEPNYANQTGCDVGYPYNPDFHVRDT</sequence>
<evidence type="ECO:0000256" key="5">
    <source>
        <dbReference type="PROSITE-ProRule" id="PRU00560"/>
    </source>
</evidence>
<dbReference type="Gene3D" id="3.40.50.300">
    <property type="entry name" value="P-loop containing nucleotide triphosphate hydrolases"/>
    <property type="match status" value="1"/>
</dbReference>
<evidence type="ECO:0000256" key="4">
    <source>
        <dbReference type="ARBA" id="ARBA00022840"/>
    </source>
</evidence>
<dbReference type="InterPro" id="IPR027417">
    <property type="entry name" value="P-loop_NTPase"/>
</dbReference>
<dbReference type="PANTHER" id="PTHR11070:SF63">
    <property type="entry name" value="DNA HELICASE IV"/>
    <property type="match status" value="1"/>
</dbReference>
<evidence type="ECO:0000256" key="1">
    <source>
        <dbReference type="ARBA" id="ARBA00022741"/>
    </source>
</evidence>
<dbReference type="Proteomes" id="UP000241222">
    <property type="component" value="Unassembled WGS sequence"/>
</dbReference>
<dbReference type="RefSeq" id="WP_107347553.1">
    <property type="nucleotide sequence ID" value="NZ_PYMH01000001.1"/>
</dbReference>
<feature type="domain" description="UvrD-like helicase ATP-binding" evidence="6">
    <location>
        <begin position="187"/>
        <end position="410"/>
    </location>
</feature>
<name>A0A2T3J4I5_9GAMM</name>
<protein>
    <recommendedName>
        <fullName evidence="6">UvrD-like helicase ATP-binding domain-containing protein</fullName>
    </recommendedName>
</protein>
<evidence type="ECO:0000313" key="7">
    <source>
        <dbReference type="EMBL" id="PSU36199.1"/>
    </source>
</evidence>
<dbReference type="GO" id="GO:0005829">
    <property type="term" value="C:cytosol"/>
    <property type="evidence" value="ECO:0007669"/>
    <property type="project" value="TreeGrafter"/>
</dbReference>
<evidence type="ECO:0000256" key="3">
    <source>
        <dbReference type="ARBA" id="ARBA00022806"/>
    </source>
</evidence>
<accession>A0A2T3J4I5</accession>
<gene>
    <name evidence="7" type="ORF">C9I99_04150</name>
</gene>
<evidence type="ECO:0000259" key="6">
    <source>
        <dbReference type="PROSITE" id="PS51198"/>
    </source>
</evidence>
<evidence type="ECO:0000313" key="8">
    <source>
        <dbReference type="Proteomes" id="UP000241222"/>
    </source>
</evidence>
<organism evidence="7 8">
    <name type="scientific">Photobacterium lutimaris</name>
    <dbReference type="NCBI Taxonomy" id="388278"/>
    <lineage>
        <taxon>Bacteria</taxon>
        <taxon>Pseudomonadati</taxon>
        <taxon>Pseudomonadota</taxon>
        <taxon>Gammaproteobacteria</taxon>
        <taxon>Vibrionales</taxon>
        <taxon>Vibrionaceae</taxon>
        <taxon>Photobacterium</taxon>
    </lineage>
</organism>
<dbReference type="SUPFAM" id="SSF52540">
    <property type="entry name" value="P-loop containing nucleoside triphosphate hydrolases"/>
    <property type="match status" value="1"/>
</dbReference>
<comment type="caution">
    <text evidence="7">The sequence shown here is derived from an EMBL/GenBank/DDBJ whole genome shotgun (WGS) entry which is preliminary data.</text>
</comment>
<keyword evidence="2 5" id="KW-0378">Hydrolase</keyword>
<reference evidence="7 8" key="1">
    <citation type="submission" date="2018-03" db="EMBL/GenBank/DDBJ databases">
        <title>Whole genome sequencing of Histamine producing bacteria.</title>
        <authorList>
            <person name="Butler K."/>
        </authorList>
    </citation>
    <scope>NUCLEOTIDE SEQUENCE [LARGE SCALE GENOMIC DNA]</scope>
    <source>
        <strain evidence="7 8">JCM 13586</strain>
    </source>
</reference>
<proteinExistence type="predicted"/>